<accession>A0A0G1SDX0</accession>
<dbReference type="Pfam" id="PF00271">
    <property type="entry name" value="Helicase_C"/>
    <property type="match status" value="1"/>
</dbReference>
<dbReference type="Pfam" id="PF17191">
    <property type="entry name" value="RecG_wedge"/>
    <property type="match status" value="1"/>
</dbReference>
<dbReference type="SMART" id="SM00490">
    <property type="entry name" value="HELICc"/>
    <property type="match status" value="1"/>
</dbReference>
<keyword evidence="7" id="KW-0234">DNA repair</keyword>
<dbReference type="GO" id="GO:0016787">
    <property type="term" value="F:hydrolase activity"/>
    <property type="evidence" value="ECO:0007669"/>
    <property type="project" value="UniProtKB-KW"/>
</dbReference>
<evidence type="ECO:0000256" key="2">
    <source>
        <dbReference type="ARBA" id="ARBA00022763"/>
    </source>
</evidence>
<evidence type="ECO:0000313" key="11">
    <source>
        <dbReference type="Proteomes" id="UP000034565"/>
    </source>
</evidence>
<dbReference type="AlphaFoldDB" id="A0A0G1SDX0"/>
<evidence type="ECO:0000256" key="6">
    <source>
        <dbReference type="ARBA" id="ARBA00023125"/>
    </source>
</evidence>
<evidence type="ECO:0000256" key="1">
    <source>
        <dbReference type="ARBA" id="ARBA00022741"/>
    </source>
</evidence>
<gene>
    <name evidence="10" type="ORF">UX92_C0030G0015</name>
</gene>
<keyword evidence="6" id="KW-0238">DNA-binding</keyword>
<dbReference type="PATRIC" id="fig|1618354.3.peg.805"/>
<dbReference type="InterPro" id="IPR001650">
    <property type="entry name" value="Helicase_C-like"/>
</dbReference>
<dbReference type="PANTHER" id="PTHR47964:SF1">
    <property type="entry name" value="ATP-DEPENDENT DNA HELICASE HOMOLOG RECG, CHLOROPLASTIC"/>
    <property type="match status" value="1"/>
</dbReference>
<dbReference type="EMBL" id="LCOA01000030">
    <property type="protein sequence ID" value="KKU67587.1"/>
    <property type="molecule type" value="Genomic_DNA"/>
</dbReference>
<dbReference type="Proteomes" id="UP000034565">
    <property type="component" value="Unassembled WGS sequence"/>
</dbReference>
<dbReference type="InterPro" id="IPR011545">
    <property type="entry name" value="DEAD/DEAH_box_helicase_dom"/>
</dbReference>
<dbReference type="GO" id="GO:0003678">
    <property type="term" value="F:DNA helicase activity"/>
    <property type="evidence" value="ECO:0007669"/>
    <property type="project" value="TreeGrafter"/>
</dbReference>
<proteinExistence type="predicted"/>
<organism evidence="10 11">
    <name type="scientific">Candidatus Amesbacteria bacterium GW2011_GWA1_47_20</name>
    <dbReference type="NCBI Taxonomy" id="1618354"/>
    <lineage>
        <taxon>Bacteria</taxon>
        <taxon>Candidatus Amesiibacteriota</taxon>
    </lineage>
</organism>
<evidence type="ECO:0000256" key="4">
    <source>
        <dbReference type="ARBA" id="ARBA00022806"/>
    </source>
</evidence>
<evidence type="ECO:0000256" key="7">
    <source>
        <dbReference type="ARBA" id="ARBA00023204"/>
    </source>
</evidence>
<protein>
    <submittedName>
        <fullName evidence="10">ATP-dependent DNA helicase RecG</fullName>
    </submittedName>
</protein>
<evidence type="ECO:0000259" key="8">
    <source>
        <dbReference type="PROSITE" id="PS51192"/>
    </source>
</evidence>
<dbReference type="GO" id="GO:0005524">
    <property type="term" value="F:ATP binding"/>
    <property type="evidence" value="ECO:0007669"/>
    <property type="project" value="UniProtKB-KW"/>
</dbReference>
<reference evidence="10 11" key="1">
    <citation type="journal article" date="2015" name="Nature">
        <title>rRNA introns, odd ribosomes, and small enigmatic genomes across a large radiation of phyla.</title>
        <authorList>
            <person name="Brown C.T."/>
            <person name="Hug L.A."/>
            <person name="Thomas B.C."/>
            <person name="Sharon I."/>
            <person name="Castelle C.J."/>
            <person name="Singh A."/>
            <person name="Wilkins M.J."/>
            <person name="Williams K.H."/>
            <person name="Banfield J.F."/>
        </authorList>
    </citation>
    <scope>NUCLEOTIDE SEQUENCE [LARGE SCALE GENOMIC DNA]</scope>
</reference>
<comment type="caution">
    <text evidence="10">The sequence shown here is derived from an EMBL/GenBank/DDBJ whole genome shotgun (WGS) entry which is preliminary data.</text>
</comment>
<keyword evidence="2" id="KW-0227">DNA damage</keyword>
<dbReference type="SMART" id="SM00487">
    <property type="entry name" value="DEXDc"/>
    <property type="match status" value="1"/>
</dbReference>
<dbReference type="InterPro" id="IPR012340">
    <property type="entry name" value="NA-bd_OB-fold"/>
</dbReference>
<dbReference type="InterPro" id="IPR014001">
    <property type="entry name" value="Helicase_ATP-bd"/>
</dbReference>
<feature type="domain" description="Helicase C-terminal" evidence="9">
    <location>
        <begin position="440"/>
        <end position="598"/>
    </location>
</feature>
<dbReference type="Gene3D" id="3.40.50.300">
    <property type="entry name" value="P-loop containing nucleotide triphosphate hydrolases"/>
    <property type="match status" value="2"/>
</dbReference>
<dbReference type="PROSITE" id="PS51194">
    <property type="entry name" value="HELICASE_CTER"/>
    <property type="match status" value="1"/>
</dbReference>
<evidence type="ECO:0000313" key="10">
    <source>
        <dbReference type="EMBL" id="KKU67587.1"/>
    </source>
</evidence>
<dbReference type="SUPFAM" id="SSF50249">
    <property type="entry name" value="Nucleic acid-binding proteins"/>
    <property type="match status" value="1"/>
</dbReference>
<evidence type="ECO:0000256" key="5">
    <source>
        <dbReference type="ARBA" id="ARBA00022840"/>
    </source>
</evidence>
<dbReference type="GO" id="GO:0006281">
    <property type="term" value="P:DNA repair"/>
    <property type="evidence" value="ECO:0007669"/>
    <property type="project" value="UniProtKB-KW"/>
</dbReference>
<dbReference type="Gene3D" id="2.40.50.140">
    <property type="entry name" value="Nucleic acid-binding proteins"/>
    <property type="match status" value="1"/>
</dbReference>
<keyword evidence="4 10" id="KW-0347">Helicase</keyword>
<keyword evidence="1" id="KW-0547">Nucleotide-binding</keyword>
<evidence type="ECO:0000256" key="3">
    <source>
        <dbReference type="ARBA" id="ARBA00022801"/>
    </source>
</evidence>
<dbReference type="PANTHER" id="PTHR47964">
    <property type="entry name" value="ATP-DEPENDENT DNA HELICASE HOMOLOG RECG, CHLOROPLASTIC"/>
    <property type="match status" value="1"/>
</dbReference>
<evidence type="ECO:0000259" key="9">
    <source>
        <dbReference type="PROSITE" id="PS51194"/>
    </source>
</evidence>
<name>A0A0G1SDX0_9BACT</name>
<dbReference type="CDD" id="cd04488">
    <property type="entry name" value="RecG_wedge_OBF"/>
    <property type="match status" value="1"/>
</dbReference>
<dbReference type="InterPro" id="IPR027417">
    <property type="entry name" value="P-loop_NTPase"/>
</dbReference>
<dbReference type="Pfam" id="PF00270">
    <property type="entry name" value="DEAD"/>
    <property type="match status" value="1"/>
</dbReference>
<dbReference type="InterPro" id="IPR033454">
    <property type="entry name" value="RecG_wedge"/>
</dbReference>
<dbReference type="SUPFAM" id="SSF52540">
    <property type="entry name" value="P-loop containing nucleoside triphosphate hydrolases"/>
    <property type="match status" value="2"/>
</dbReference>
<keyword evidence="3" id="KW-0378">Hydrolase</keyword>
<dbReference type="GO" id="GO:0003677">
    <property type="term" value="F:DNA binding"/>
    <property type="evidence" value="ECO:0007669"/>
    <property type="project" value="UniProtKB-KW"/>
</dbReference>
<dbReference type="InterPro" id="IPR047112">
    <property type="entry name" value="RecG/Mfd"/>
</dbReference>
<keyword evidence="5" id="KW-0067">ATP-binding</keyword>
<dbReference type="PROSITE" id="PS51192">
    <property type="entry name" value="HELICASE_ATP_BIND_1"/>
    <property type="match status" value="1"/>
</dbReference>
<feature type="domain" description="Helicase ATP-binding" evidence="8">
    <location>
        <begin position="278"/>
        <end position="422"/>
    </location>
</feature>
<sequence>MDSLGHRLITSSHPRHSPAIYHSLMNLTSPVTSISGVGTIMARKLAKLDIHTVFDLLYHLPFRYEDRRLVSPAARVQVGETLTVIGHISAVTNIFTKNGKRLQTATLTDDSGTLPVIWFNQMYLSRVFETGDVVSLYGKVDFFNRKPTLISPEYDFSTQAKIIPVYPETAGLSSKWLRTKIQSVLASLPDISPLHAQSLNQVHLPNSLEVVEPARQDLAFDELLLLQTRALLHRRKWQTTRLAHPFAVDQEKVLQFVASLPFVLTPSQNQAIKEILSDLSQPYPMNRLLEGDVGSGKTVVAAIAAYIAHLNGFQTLLLAPTQILAHQHFQTLTALGLKTGLVTASSKTLGTVLVGTHALLSKSLQLNKVGLVVIDEQHRFGVTQRSLAAAKGDSPHILTMTATPIPRTVALTLYGDLDLSILDSVPGRIPIKTWVVPEEKRTAAYEWIKKQNTQVFIVCPFIEESETLTSVKSAKAEFERLKDIFSELKLGLLHGKLKAKDKEQVIAKFRAGEYHMLVATPVVEVGIDIPSATIMVIEGAERFGLAQLHQLRGRVGRSDVQSYCLLFSDIPSPRLKSLETHHSGAELAEIDLKLRGAGDIYGTSQHGIPNFKVAKYADFSLIPTALAAAVKLLPDLDKLPLLKDLVETDKIIPA</sequence>